<dbReference type="Proteomes" id="UP000199568">
    <property type="component" value="Unassembled WGS sequence"/>
</dbReference>
<sequence length="435" mass="50759">MKKKKDYFVIILILVVLNIIGCSKEPVQEETIEELRQVEKVQGFSSINGYKVQEGKFFFTGIKKNQWNLYRLDLENEDLKAIHPEAENYDVYIALGEDAAVYIDLDGQLFYRTGEEEKRIDDEIMGIQRPNLLVSPSQEGVLYTKGPLEEADLYLYFFQQDEPVPIKKNISQDAFRTFSFTTQWSNKNNYFIYHNQEIYNDKGELYTTIDATTALWSPDDNYIAYIKIPEAAQEKEITIGHWNTYIGEELALLNVEEKKAKTIYENSKGLIDPIDSLQWSKNAAKIGVSVGDITITPHKELDELNYEKVYVYDVAAEEGMEVENIHFNYYEILFDNYLYASSIGKKEVLELVEIYEKDRKKYNNPALLNSQDMFVISHQKEGYLLDGRKLIKLNQQGEEEVIFQGPWEINEVYLDTKTKTFIITNEEMEMYLLKK</sequence>
<organism evidence="1 2">
    <name type="scientific">Natronincola peptidivorans</name>
    <dbReference type="NCBI Taxonomy" id="426128"/>
    <lineage>
        <taxon>Bacteria</taxon>
        <taxon>Bacillati</taxon>
        <taxon>Bacillota</taxon>
        <taxon>Clostridia</taxon>
        <taxon>Peptostreptococcales</taxon>
        <taxon>Natronincolaceae</taxon>
        <taxon>Natronincola</taxon>
    </lineage>
</organism>
<dbReference type="OrthoDB" id="1957121at2"/>
<keyword evidence="2" id="KW-1185">Reference proteome</keyword>
<dbReference type="RefSeq" id="WP_090440215.1">
    <property type="nucleotide sequence ID" value="NZ_FOHU01000003.1"/>
</dbReference>
<gene>
    <name evidence="1" type="ORF">SAMN05660297_00990</name>
</gene>
<evidence type="ECO:0000313" key="2">
    <source>
        <dbReference type="Proteomes" id="UP000199568"/>
    </source>
</evidence>
<dbReference type="SUPFAM" id="SSF82171">
    <property type="entry name" value="DPP6 N-terminal domain-like"/>
    <property type="match status" value="1"/>
</dbReference>
<protein>
    <submittedName>
        <fullName evidence="1">Uncharacterized protein</fullName>
    </submittedName>
</protein>
<evidence type="ECO:0000313" key="1">
    <source>
        <dbReference type="EMBL" id="SES95372.1"/>
    </source>
</evidence>
<dbReference type="AlphaFoldDB" id="A0A1I0ALW2"/>
<accession>A0A1I0ALW2</accession>
<reference evidence="1 2" key="1">
    <citation type="submission" date="2016-10" db="EMBL/GenBank/DDBJ databases">
        <authorList>
            <person name="de Groot N.N."/>
        </authorList>
    </citation>
    <scope>NUCLEOTIDE SEQUENCE [LARGE SCALE GENOMIC DNA]</scope>
    <source>
        <strain evidence="1 2">DSM 18979</strain>
    </source>
</reference>
<dbReference type="EMBL" id="FOHU01000003">
    <property type="protein sequence ID" value="SES95372.1"/>
    <property type="molecule type" value="Genomic_DNA"/>
</dbReference>
<dbReference type="STRING" id="426128.SAMN05660297_00990"/>
<name>A0A1I0ALW2_9FIRM</name>
<proteinExistence type="predicted"/>